<organism evidence="1 2">
    <name type="scientific">Streptococcus panodentis</name>
    <dbReference type="NCBI Taxonomy" id="1581472"/>
    <lineage>
        <taxon>Bacteria</taxon>
        <taxon>Bacillati</taxon>
        <taxon>Bacillota</taxon>
        <taxon>Bacilli</taxon>
        <taxon>Lactobacillales</taxon>
        <taxon>Streptococcaceae</taxon>
        <taxon>Streptococcus</taxon>
    </lineage>
</organism>
<name>A0ABS5AUU0_9STRE</name>
<sequence>MEYFENRFEGIIERFRFSLRMYRDDPAHCEQCYQEGLGEMDRIFHRHDCHDGFSKRLMDCRNSYKRRLKKEYLGI</sequence>
<evidence type="ECO:0000313" key="1">
    <source>
        <dbReference type="EMBL" id="MBP2620342.1"/>
    </source>
</evidence>
<evidence type="ECO:0000313" key="2">
    <source>
        <dbReference type="Proteomes" id="UP001519349"/>
    </source>
</evidence>
<gene>
    <name evidence="1" type="ORF">DHL47_03135</name>
</gene>
<keyword evidence="2" id="KW-1185">Reference proteome</keyword>
<comment type="caution">
    <text evidence="1">The sequence shown here is derived from an EMBL/GenBank/DDBJ whole genome shotgun (WGS) entry which is preliminary data.</text>
</comment>
<accession>A0ABS5AUU0</accession>
<proteinExistence type="predicted"/>
<protein>
    <submittedName>
        <fullName evidence="1">TetR family transcriptional regulator</fullName>
    </submittedName>
</protein>
<dbReference type="EMBL" id="QFAY01000004">
    <property type="protein sequence ID" value="MBP2620342.1"/>
    <property type="molecule type" value="Genomic_DNA"/>
</dbReference>
<reference evidence="1 2" key="1">
    <citation type="submission" date="2018-05" db="EMBL/GenBank/DDBJ databases">
        <title>Draft genome sequence of Streptococcus panodentis CCUG 70867T.</title>
        <authorList>
            <person name="Salva-Serra F."/>
            <person name="Mendez V."/>
            <person name="Jaen-Luchoro D."/>
            <person name="Gonzales-Siles L."/>
            <person name="Karlsson R."/>
            <person name="Engstrom-Jakobsson H."/>
            <person name="Busquets A."/>
            <person name="Gomila M."/>
            <person name="Pineiro-Iglesias B."/>
            <person name="Bennasar-Figueras A."/>
            <person name="Seeger M."/>
            <person name="Moore E."/>
        </authorList>
    </citation>
    <scope>NUCLEOTIDE SEQUENCE [LARGE SCALE GENOMIC DNA]</scope>
    <source>
        <strain evidence="1 2">CCUG 70867</strain>
    </source>
</reference>
<dbReference type="RefSeq" id="WP_209550855.1">
    <property type="nucleotide sequence ID" value="NZ_QFAY01000004.1"/>
</dbReference>
<dbReference type="Proteomes" id="UP001519349">
    <property type="component" value="Unassembled WGS sequence"/>
</dbReference>